<keyword evidence="8" id="KW-1185">Reference proteome</keyword>
<name>A0A1S7TVN3_9HYPH</name>
<dbReference type="AlphaFoldDB" id="A0A1S7TVN3"/>
<dbReference type="EMBL" id="FCNP01000033">
    <property type="protein sequence ID" value="CVI58655.1"/>
    <property type="molecule type" value="Genomic_DNA"/>
</dbReference>
<keyword evidence="5 6" id="KW-0472">Membrane</keyword>
<dbReference type="CDD" id="cd06581">
    <property type="entry name" value="TM_PBP1_LivM_like"/>
    <property type="match status" value="1"/>
</dbReference>
<organism evidence="7 8">
    <name type="scientific">Agrobacterium deltaense NCPPB 1641</name>
    <dbReference type="NCBI Taxonomy" id="1183425"/>
    <lineage>
        <taxon>Bacteria</taxon>
        <taxon>Pseudomonadati</taxon>
        <taxon>Pseudomonadota</taxon>
        <taxon>Alphaproteobacteria</taxon>
        <taxon>Hyphomicrobiales</taxon>
        <taxon>Rhizobiaceae</taxon>
        <taxon>Rhizobium/Agrobacterium group</taxon>
        <taxon>Agrobacterium</taxon>
    </lineage>
</organism>
<evidence type="ECO:0000256" key="1">
    <source>
        <dbReference type="ARBA" id="ARBA00004651"/>
    </source>
</evidence>
<keyword evidence="4 6" id="KW-1133">Transmembrane helix</keyword>
<proteinExistence type="predicted"/>
<comment type="caution">
    <text evidence="7">The sequence shown here is derived from an EMBL/GenBank/DDBJ whole genome shotgun (WGS) entry which is preliminary data.</text>
</comment>
<dbReference type="Pfam" id="PF02653">
    <property type="entry name" value="BPD_transp_2"/>
    <property type="match status" value="1"/>
</dbReference>
<feature type="transmembrane region" description="Helical" evidence="6">
    <location>
        <begin position="30"/>
        <end position="50"/>
    </location>
</feature>
<evidence type="ECO:0000256" key="3">
    <source>
        <dbReference type="ARBA" id="ARBA00022692"/>
    </source>
</evidence>
<dbReference type="GO" id="GO:0005886">
    <property type="term" value="C:plasma membrane"/>
    <property type="evidence" value="ECO:0007669"/>
    <property type="project" value="UniProtKB-SubCell"/>
</dbReference>
<evidence type="ECO:0000256" key="4">
    <source>
        <dbReference type="ARBA" id="ARBA00022989"/>
    </source>
</evidence>
<accession>A0A1S7TVN3</accession>
<keyword evidence="2" id="KW-1003">Cell membrane</keyword>
<feature type="transmembrane region" description="Helical" evidence="6">
    <location>
        <begin position="109"/>
        <end position="131"/>
    </location>
</feature>
<dbReference type="GO" id="GO:0015658">
    <property type="term" value="F:branched-chain amino acid transmembrane transporter activity"/>
    <property type="evidence" value="ECO:0007669"/>
    <property type="project" value="InterPro"/>
</dbReference>
<feature type="transmembrane region" description="Helical" evidence="6">
    <location>
        <begin position="271"/>
        <end position="296"/>
    </location>
</feature>
<protein>
    <submittedName>
        <fullName evidence="7">Branched-chain amino acid ABC transporter, permease protein</fullName>
    </submittedName>
</protein>
<comment type="subcellular location">
    <subcellularLocation>
        <location evidence="1">Cell membrane</location>
        <topology evidence="1">Multi-pass membrane protein</topology>
    </subcellularLocation>
</comment>
<evidence type="ECO:0000313" key="8">
    <source>
        <dbReference type="Proteomes" id="UP000192140"/>
    </source>
</evidence>
<evidence type="ECO:0000256" key="5">
    <source>
        <dbReference type="ARBA" id="ARBA00023136"/>
    </source>
</evidence>
<feature type="transmembrane region" description="Helical" evidence="6">
    <location>
        <begin position="308"/>
        <end position="331"/>
    </location>
</feature>
<dbReference type="InterPro" id="IPR001851">
    <property type="entry name" value="ABC_transp_permease"/>
</dbReference>
<evidence type="ECO:0000313" key="7">
    <source>
        <dbReference type="EMBL" id="CVI58655.1"/>
    </source>
</evidence>
<keyword evidence="3 6" id="KW-0812">Transmembrane</keyword>
<reference evidence="7" key="1">
    <citation type="submission" date="2016-01" db="EMBL/GenBank/DDBJ databases">
        <authorList>
            <person name="Regsiter A."/>
            <person name="william w."/>
        </authorList>
    </citation>
    <scope>NUCLEOTIDE SEQUENCE</scope>
    <source>
        <strain evidence="7">NCPPB 1641</strain>
    </source>
</reference>
<evidence type="ECO:0000256" key="2">
    <source>
        <dbReference type="ARBA" id="ARBA00022475"/>
    </source>
</evidence>
<dbReference type="PANTHER" id="PTHR30482">
    <property type="entry name" value="HIGH-AFFINITY BRANCHED-CHAIN AMINO ACID TRANSPORT SYSTEM PERMEASE"/>
    <property type="match status" value="1"/>
</dbReference>
<gene>
    <name evidence="7" type="ORF">AGR7A_Lc120202</name>
</gene>
<feature type="transmembrane region" description="Helical" evidence="6">
    <location>
        <begin position="62"/>
        <end position="89"/>
    </location>
</feature>
<sequence>MTETTSVVAPLTQPAAKRETASGRAVDRDLLTAIAVLLLLAVAPSVLAALGHDFWVEVLLRAMILGIAAVSLNFIIGLGGLVSLGHAAFLGIGAYSVGILADFDIDNGVIQLLVTVGVSGLFACLTGLVALRTRGVHFIMITLAFAQMVYFTMIGLRQFGGDDGLTINYPSNFGTVVDLGDRSILYYVVLAVLALVMLGFARIRQSDFGLLLKAAKGNERRVKAVGFDPYRYRLAAYIAAGVICGLAGFLDANFTSFVTPESMSWTSSAELIFMVIVGGVSTVAGPVVGALVFLLIEEFLGGLTVYWHFWFGLFLIAVVLFAKGGLVGLICSGRRA</sequence>
<dbReference type="RefSeq" id="WP_080854074.1">
    <property type="nucleotide sequence ID" value="NZ_LT009776.1"/>
</dbReference>
<feature type="transmembrane region" description="Helical" evidence="6">
    <location>
        <begin position="184"/>
        <end position="203"/>
    </location>
</feature>
<dbReference type="InterPro" id="IPR043428">
    <property type="entry name" value="LivM-like"/>
</dbReference>
<evidence type="ECO:0000256" key="6">
    <source>
        <dbReference type="SAM" id="Phobius"/>
    </source>
</evidence>
<feature type="transmembrane region" description="Helical" evidence="6">
    <location>
        <begin position="138"/>
        <end position="156"/>
    </location>
</feature>
<dbReference type="Proteomes" id="UP000192140">
    <property type="component" value="Unassembled WGS sequence"/>
</dbReference>
<dbReference type="PANTHER" id="PTHR30482:SF17">
    <property type="entry name" value="ABC TRANSPORTER ATP-BINDING PROTEIN"/>
    <property type="match status" value="1"/>
</dbReference>